<organism evidence="1 2">
    <name type="scientific">Coemansia aciculifera</name>
    <dbReference type="NCBI Taxonomy" id="417176"/>
    <lineage>
        <taxon>Eukaryota</taxon>
        <taxon>Fungi</taxon>
        <taxon>Fungi incertae sedis</taxon>
        <taxon>Zoopagomycota</taxon>
        <taxon>Kickxellomycotina</taxon>
        <taxon>Kickxellomycetes</taxon>
        <taxon>Kickxellales</taxon>
        <taxon>Kickxellaceae</taxon>
        <taxon>Coemansia</taxon>
    </lineage>
</organism>
<name>A0ACC1M860_9FUNG</name>
<sequence>MDSTTTLSNEQLAYVAARTFAKLWMVRGARESSLQPFQAFCHELLRSTQIAVPIVMLTLLYVNKFKQRFPGLHGGHGSEYRMFVVALMLASKYLEDNTFTTQTWSEVSHLPAKELTIMQREFLIALEHRLHVPDHEYNAWIAQLQTIVLGGSNASKNSGILLASPPASAYATETCSPAEYLQVVPSPSVVAPSRYHELPAAELLPSPPAKRMRPAATQFYSSGHGSRPTSRICPTIEPLVIPARSVAVAPAMFTPPLSCAGFAHSDFTFSVPSAVPAAAAQSGGMYYSVPSQSQTSVPNTAAAYPCYVPSLPATQSYPNVASLFSSSDRLPLHGAVHNAGETDQMIGMSMSAGLPRLHSMQHISGQYGGVCSMNYAQSQQQVVVPQTATAAAAAMFASQYPSMYYGPSVFALGSGPSTFPIYTYGA</sequence>
<evidence type="ECO:0000313" key="1">
    <source>
        <dbReference type="EMBL" id="KAJ2899252.1"/>
    </source>
</evidence>
<reference evidence="1" key="1">
    <citation type="submission" date="2022-07" db="EMBL/GenBank/DDBJ databases">
        <title>Phylogenomic reconstructions and comparative analyses of Kickxellomycotina fungi.</title>
        <authorList>
            <person name="Reynolds N.K."/>
            <person name="Stajich J.E."/>
            <person name="Barry K."/>
            <person name="Grigoriev I.V."/>
            <person name="Crous P."/>
            <person name="Smith M.E."/>
        </authorList>
    </citation>
    <scope>NUCLEOTIDE SEQUENCE</scope>
    <source>
        <strain evidence="1">CBS 190363</strain>
    </source>
</reference>
<dbReference type="Proteomes" id="UP001139981">
    <property type="component" value="Unassembled WGS sequence"/>
</dbReference>
<keyword evidence="2" id="KW-1185">Reference proteome</keyword>
<evidence type="ECO:0000313" key="2">
    <source>
        <dbReference type="Proteomes" id="UP001139981"/>
    </source>
</evidence>
<proteinExistence type="predicted"/>
<comment type="caution">
    <text evidence="1">The sequence shown here is derived from an EMBL/GenBank/DDBJ whole genome shotgun (WGS) entry which is preliminary data.</text>
</comment>
<protein>
    <submittedName>
        <fullName evidence="1">Uncharacterized protein</fullName>
    </submittedName>
</protein>
<accession>A0ACC1M860</accession>
<dbReference type="EMBL" id="JANBVB010000032">
    <property type="protein sequence ID" value="KAJ2899252.1"/>
    <property type="molecule type" value="Genomic_DNA"/>
</dbReference>
<gene>
    <name evidence="1" type="ORF">IWW38_001066</name>
</gene>